<protein>
    <submittedName>
        <fullName evidence="2">Uncharacterized protein</fullName>
    </submittedName>
</protein>
<dbReference type="Proteomes" id="UP001151081">
    <property type="component" value="Unassembled WGS sequence"/>
</dbReference>
<proteinExistence type="predicted"/>
<evidence type="ECO:0000313" key="3">
    <source>
        <dbReference type="Proteomes" id="UP001151081"/>
    </source>
</evidence>
<sequence length="711" mass="79036">DDDPGKARPRRAGCRETCTSGSVRGMEKPAAEMPPGAPSLLYHALNKALAPSAAPAPIVLVDAPGGLGKSHITAQLLQHRSVTWFGERNRLLGAVADYLSTPLLGVVPLPPATTTAAMSNAGIEKRPSREDEGFCSQFDKRIKPLQMFGLGRFEQRMGCKLCPDRHTCKYQNWRPSKSWLFASHARLGLRNDDKYLFEGREIVVIDESPVKEVLQAVTLEPYEIHQILSALKAPDVVALGELSARAFTQLFEVVSDLLKDPPPNRRRIELRVLLRELGYVFVDGLPRAEEQIRAAARLLAGQPEGGERERQNKDLDAHVCRIDPMSTAYLIQKLEFIGGQGLGAKLHKLADALAADTGARPTCVLVLPSSESRGGIIAGQRVIPPVPPQVPIVILDATCDQLLYAYMFPDRPLLHVHVEAQQTAKIIQTIDYRYPASTLGDPNSPSINRLMDIVDKYKTENPGHKIAVIVQKHLFAAKPHVKKRILESVKEEDVTYFWSNRGENSLKDYDALFVLGAPELHPLEIEARARAYISTEPLASWEEPFDYRLVPSPNQDSSDGYIVADDGTRLIERRFRRGPFSVFWAFHQAEYAQSMLRLRPYDPYKKKTIYFFSNVDIPYFVIDRKTEDELLGRKPELLLRARDALMNERAAGRQGIITQKDLADLLGVSKVAITKAKKKYGRTGLWREIEVLLGHSLNATAGSAGASGPSS</sequence>
<evidence type="ECO:0000256" key="1">
    <source>
        <dbReference type="SAM" id="MobiDB-lite"/>
    </source>
</evidence>
<comment type="caution">
    <text evidence="2">The sequence shown here is derived from an EMBL/GenBank/DDBJ whole genome shotgun (WGS) entry which is preliminary data.</text>
</comment>
<dbReference type="RefSeq" id="WP_272423771.1">
    <property type="nucleotide sequence ID" value="NZ_JAGTJJ010000091.1"/>
</dbReference>
<reference evidence="2 3" key="1">
    <citation type="submission" date="2021-04" db="EMBL/GenBank/DDBJ databases">
        <title>Genome analysis of Polyangium sp.</title>
        <authorList>
            <person name="Li Y."/>
            <person name="Wang J."/>
        </authorList>
    </citation>
    <scope>NUCLEOTIDE SEQUENCE [LARGE SCALE GENOMIC DNA]</scope>
    <source>
        <strain evidence="2 3">SDU14</strain>
    </source>
</reference>
<dbReference type="AlphaFoldDB" id="A0A9X4AXT5"/>
<accession>A0A9X4AXT5</accession>
<feature type="region of interest" description="Disordered" evidence="1">
    <location>
        <begin position="1"/>
        <end position="20"/>
    </location>
</feature>
<gene>
    <name evidence="2" type="ORF">KEG57_51450</name>
</gene>
<feature type="non-terminal residue" evidence="2">
    <location>
        <position position="1"/>
    </location>
</feature>
<organism evidence="2 3">
    <name type="scientific">Polyangium jinanense</name>
    <dbReference type="NCBI Taxonomy" id="2829994"/>
    <lineage>
        <taxon>Bacteria</taxon>
        <taxon>Pseudomonadati</taxon>
        <taxon>Myxococcota</taxon>
        <taxon>Polyangia</taxon>
        <taxon>Polyangiales</taxon>
        <taxon>Polyangiaceae</taxon>
        <taxon>Polyangium</taxon>
    </lineage>
</organism>
<keyword evidence="3" id="KW-1185">Reference proteome</keyword>
<name>A0A9X4AXT5_9BACT</name>
<evidence type="ECO:0000313" key="2">
    <source>
        <dbReference type="EMBL" id="MDC3988988.1"/>
    </source>
</evidence>
<dbReference type="EMBL" id="JAGTJJ010000091">
    <property type="protein sequence ID" value="MDC3988988.1"/>
    <property type="molecule type" value="Genomic_DNA"/>
</dbReference>